<evidence type="ECO:0000313" key="2">
    <source>
        <dbReference type="Proteomes" id="UP001497444"/>
    </source>
</evidence>
<protein>
    <submittedName>
        <fullName evidence="1">Uncharacterized protein</fullName>
    </submittedName>
</protein>
<keyword evidence="2" id="KW-1185">Reference proteome</keyword>
<organism evidence="1 2">
    <name type="scientific">Sphagnum jensenii</name>
    <dbReference type="NCBI Taxonomy" id="128206"/>
    <lineage>
        <taxon>Eukaryota</taxon>
        <taxon>Viridiplantae</taxon>
        <taxon>Streptophyta</taxon>
        <taxon>Embryophyta</taxon>
        <taxon>Bryophyta</taxon>
        <taxon>Sphagnophytina</taxon>
        <taxon>Sphagnopsida</taxon>
        <taxon>Sphagnales</taxon>
        <taxon>Sphagnaceae</taxon>
        <taxon>Sphagnum</taxon>
    </lineage>
</organism>
<accession>A0ABP0W6Q2</accession>
<dbReference type="EMBL" id="OZ020110">
    <property type="protein sequence ID" value="CAK9262494.1"/>
    <property type="molecule type" value="Genomic_DNA"/>
</dbReference>
<sequence length="133" mass="14692">MPVKAKRKPRTSHKVGLVLEDEANSDNELEVQNLHNCALEEVTEIPWHALGLCGSGTASLSEPQAGTSPVEELVHHDSLNVTQFFTEVPEEVSKPAVSTEEDLHFVFTQGNNGMKFSVRTLSEKCLRTMSMET</sequence>
<dbReference type="Proteomes" id="UP001497444">
    <property type="component" value="Chromosome 15"/>
</dbReference>
<gene>
    <name evidence="1" type="ORF">CSSPJE1EN1_LOCUS7972</name>
</gene>
<name>A0ABP0W6Q2_9BRYO</name>
<reference evidence="1" key="1">
    <citation type="submission" date="2024-02" db="EMBL/GenBank/DDBJ databases">
        <authorList>
            <consortium name="ELIXIR-Norway"/>
            <consortium name="Elixir Norway"/>
        </authorList>
    </citation>
    <scope>NUCLEOTIDE SEQUENCE</scope>
</reference>
<evidence type="ECO:0000313" key="1">
    <source>
        <dbReference type="EMBL" id="CAK9262494.1"/>
    </source>
</evidence>
<proteinExistence type="predicted"/>